<reference evidence="2" key="3">
    <citation type="submission" date="2010-09" db="EMBL/GenBank/DDBJ databases">
        <title>Annotation of Gaeumannomyces graminis var. tritici R3-111a-1.</title>
        <authorList>
            <consortium name="The Broad Institute Genome Sequencing Platform"/>
            <person name="Ma L.-J."/>
            <person name="Dead R."/>
            <person name="Young S.K."/>
            <person name="Zeng Q."/>
            <person name="Gargeya S."/>
            <person name="Fitzgerald M."/>
            <person name="Haas B."/>
            <person name="Abouelleil A."/>
            <person name="Alvarado L."/>
            <person name="Arachchi H.M."/>
            <person name="Berlin A."/>
            <person name="Brown A."/>
            <person name="Chapman S.B."/>
            <person name="Chen Z."/>
            <person name="Dunbar C."/>
            <person name="Freedman E."/>
            <person name="Gearin G."/>
            <person name="Gellesch M."/>
            <person name="Goldberg J."/>
            <person name="Griggs A."/>
            <person name="Gujja S."/>
            <person name="Heiman D."/>
            <person name="Howarth C."/>
            <person name="Larson L."/>
            <person name="Lui A."/>
            <person name="MacDonald P.J.P."/>
            <person name="Mehta T."/>
            <person name="Montmayeur A."/>
            <person name="Murphy C."/>
            <person name="Neiman D."/>
            <person name="Pearson M."/>
            <person name="Priest M."/>
            <person name="Roberts A."/>
            <person name="Saif S."/>
            <person name="Shea T."/>
            <person name="Shenoy N."/>
            <person name="Sisk P."/>
            <person name="Stolte C."/>
            <person name="Sykes S."/>
            <person name="Yandava C."/>
            <person name="Wortman J."/>
            <person name="Nusbaum C."/>
            <person name="Birren B."/>
        </authorList>
    </citation>
    <scope>NUCLEOTIDE SEQUENCE</scope>
    <source>
        <strain evidence="2">R3-111a-1</strain>
    </source>
</reference>
<evidence type="ECO:0000256" key="1">
    <source>
        <dbReference type="SAM" id="MobiDB-lite"/>
    </source>
</evidence>
<reference evidence="3" key="5">
    <citation type="submission" date="2018-04" db="UniProtKB">
        <authorList>
            <consortium name="EnsemblFungi"/>
        </authorList>
    </citation>
    <scope>IDENTIFICATION</scope>
    <source>
        <strain evidence="3">R3-111a-1</strain>
    </source>
</reference>
<keyword evidence="4" id="KW-1185">Reference proteome</keyword>
<dbReference type="AlphaFoldDB" id="J3NL02"/>
<reference evidence="3" key="4">
    <citation type="journal article" date="2015" name="G3 (Bethesda)">
        <title>Genome sequences of three phytopathogenic species of the Magnaporthaceae family of fungi.</title>
        <authorList>
            <person name="Okagaki L.H."/>
            <person name="Nunes C.C."/>
            <person name="Sailsbery J."/>
            <person name="Clay B."/>
            <person name="Brown D."/>
            <person name="John T."/>
            <person name="Oh Y."/>
            <person name="Young N."/>
            <person name="Fitzgerald M."/>
            <person name="Haas B.J."/>
            <person name="Zeng Q."/>
            <person name="Young S."/>
            <person name="Adiconis X."/>
            <person name="Fan L."/>
            <person name="Levin J.Z."/>
            <person name="Mitchell T.K."/>
            <person name="Okubara P.A."/>
            <person name="Farman M.L."/>
            <person name="Kohn L.M."/>
            <person name="Birren B."/>
            <person name="Ma L.-J."/>
            <person name="Dean R.A."/>
        </authorList>
    </citation>
    <scope>NUCLEOTIDE SEQUENCE</scope>
    <source>
        <strain evidence="3">R3-111a-1</strain>
    </source>
</reference>
<dbReference type="STRING" id="644352.J3NL02"/>
<reference evidence="4" key="1">
    <citation type="submission" date="2010-07" db="EMBL/GenBank/DDBJ databases">
        <title>The genome sequence of Gaeumannomyces graminis var. tritici strain R3-111a-1.</title>
        <authorList>
            <consortium name="The Broad Institute Genome Sequencing Platform"/>
            <person name="Ma L.-J."/>
            <person name="Dead R."/>
            <person name="Young S."/>
            <person name="Zeng Q."/>
            <person name="Koehrsen M."/>
            <person name="Alvarado L."/>
            <person name="Berlin A."/>
            <person name="Chapman S.B."/>
            <person name="Chen Z."/>
            <person name="Freedman E."/>
            <person name="Gellesch M."/>
            <person name="Goldberg J."/>
            <person name="Griggs A."/>
            <person name="Gujja S."/>
            <person name="Heilman E.R."/>
            <person name="Heiman D."/>
            <person name="Hepburn T."/>
            <person name="Howarth C."/>
            <person name="Jen D."/>
            <person name="Larson L."/>
            <person name="Mehta T."/>
            <person name="Neiman D."/>
            <person name="Pearson M."/>
            <person name="Roberts A."/>
            <person name="Saif S."/>
            <person name="Shea T."/>
            <person name="Shenoy N."/>
            <person name="Sisk P."/>
            <person name="Stolte C."/>
            <person name="Sykes S."/>
            <person name="Walk T."/>
            <person name="White J."/>
            <person name="Yandava C."/>
            <person name="Haas B."/>
            <person name="Nusbaum C."/>
            <person name="Birren B."/>
        </authorList>
    </citation>
    <scope>NUCLEOTIDE SEQUENCE [LARGE SCALE GENOMIC DNA]</scope>
    <source>
        <strain evidence="4">R3-111a-1</strain>
    </source>
</reference>
<proteinExistence type="predicted"/>
<dbReference type="EnsemblFungi" id="EJT81969">
    <property type="protein sequence ID" value="EJT81969"/>
    <property type="gene ID" value="GGTG_01943"/>
</dbReference>
<name>J3NL02_GAET3</name>
<dbReference type="RefSeq" id="XP_009217978.1">
    <property type="nucleotide sequence ID" value="XM_009219714.1"/>
</dbReference>
<dbReference type="GeneID" id="20342401"/>
<dbReference type="eggNOG" id="ENOG502TJ5K">
    <property type="taxonomic scope" value="Eukaryota"/>
</dbReference>
<feature type="region of interest" description="Disordered" evidence="1">
    <location>
        <begin position="129"/>
        <end position="148"/>
    </location>
</feature>
<dbReference type="Proteomes" id="UP000006039">
    <property type="component" value="Unassembled WGS sequence"/>
</dbReference>
<dbReference type="VEuPathDB" id="FungiDB:GGTG_01943"/>
<dbReference type="EMBL" id="GL385395">
    <property type="protein sequence ID" value="EJT81969.1"/>
    <property type="molecule type" value="Genomic_DNA"/>
</dbReference>
<gene>
    <name evidence="3" type="primary">20342401</name>
    <name evidence="2" type="ORF">GGTG_01943</name>
</gene>
<dbReference type="PANTHER" id="PTHR38696">
    <property type="entry name" value="MEDIATOR OF RNA POLYMERASE II TRANSCRIPTION SUBUNIT 13"/>
    <property type="match status" value="1"/>
</dbReference>
<evidence type="ECO:0000313" key="4">
    <source>
        <dbReference type="Proteomes" id="UP000006039"/>
    </source>
</evidence>
<protein>
    <submittedName>
        <fullName evidence="2 3">Uncharacterized protein</fullName>
    </submittedName>
</protein>
<organism evidence="2">
    <name type="scientific">Gaeumannomyces tritici (strain R3-111a-1)</name>
    <name type="common">Wheat and barley take-all root rot fungus</name>
    <name type="synonym">Gaeumannomyces graminis var. tritici</name>
    <dbReference type="NCBI Taxonomy" id="644352"/>
    <lineage>
        <taxon>Eukaryota</taxon>
        <taxon>Fungi</taxon>
        <taxon>Dikarya</taxon>
        <taxon>Ascomycota</taxon>
        <taxon>Pezizomycotina</taxon>
        <taxon>Sordariomycetes</taxon>
        <taxon>Sordariomycetidae</taxon>
        <taxon>Magnaporthales</taxon>
        <taxon>Magnaporthaceae</taxon>
        <taxon>Gaeumannomyces</taxon>
    </lineage>
</organism>
<accession>J3NL02</accession>
<dbReference type="OrthoDB" id="58379at2759"/>
<sequence>MSSPTITTAKAAPPADILPRASFAAIAFYASDKLRFFQFPEPVCREGAAQVIRASWPDGIQGETYHVGTAAYEYKLGGRPFGSTGEAAGLGARVLVRNLLAYLHSLGWLLDASLSQARDVASKDTLIFRQPRGGEPEPEPEPPAGPQPRWMAIALTSGDRLRFLGGCGDGDGEGTMIGTMRRELQGLGLLARGQRETDPGLTAGSVEAGYEFKLKRSMWRAEFGENVLQARVLTLRVAEVLDSFGWRSYATVRQREGVESFIKTDTWYFINTGE</sequence>
<dbReference type="PANTHER" id="PTHR38696:SF1">
    <property type="entry name" value="MEDIATOR OF RNA POLYMERASE II TRANSCRIPTION SUBUNIT 13"/>
    <property type="match status" value="1"/>
</dbReference>
<dbReference type="HOGENOM" id="CLU_070836_0_0_1"/>
<evidence type="ECO:0000313" key="3">
    <source>
        <dbReference type="EnsemblFungi" id="EJT81969"/>
    </source>
</evidence>
<reference evidence="2" key="2">
    <citation type="submission" date="2010-07" db="EMBL/GenBank/DDBJ databases">
        <authorList>
            <consortium name="The Broad Institute Genome Sequencing Platform"/>
            <consortium name="Broad Institute Genome Sequencing Center for Infectious Disease"/>
            <person name="Ma L.-J."/>
            <person name="Dead R."/>
            <person name="Young S."/>
            <person name="Zeng Q."/>
            <person name="Koehrsen M."/>
            <person name="Alvarado L."/>
            <person name="Berlin A."/>
            <person name="Chapman S.B."/>
            <person name="Chen Z."/>
            <person name="Freedman E."/>
            <person name="Gellesch M."/>
            <person name="Goldberg J."/>
            <person name="Griggs A."/>
            <person name="Gujja S."/>
            <person name="Heilman E.R."/>
            <person name="Heiman D."/>
            <person name="Hepburn T."/>
            <person name="Howarth C."/>
            <person name="Jen D."/>
            <person name="Larson L."/>
            <person name="Mehta T."/>
            <person name="Neiman D."/>
            <person name="Pearson M."/>
            <person name="Roberts A."/>
            <person name="Saif S."/>
            <person name="Shea T."/>
            <person name="Shenoy N."/>
            <person name="Sisk P."/>
            <person name="Stolte C."/>
            <person name="Sykes S."/>
            <person name="Walk T."/>
            <person name="White J."/>
            <person name="Yandava C."/>
            <person name="Haas B."/>
            <person name="Nusbaum C."/>
            <person name="Birren B."/>
        </authorList>
    </citation>
    <scope>NUCLEOTIDE SEQUENCE</scope>
    <source>
        <strain evidence="2">R3-111a-1</strain>
    </source>
</reference>
<evidence type="ECO:0000313" key="2">
    <source>
        <dbReference type="EMBL" id="EJT81969.1"/>
    </source>
</evidence>